<feature type="domain" description="SnoaL-like" evidence="1">
    <location>
        <begin position="12"/>
        <end position="102"/>
    </location>
</feature>
<dbReference type="Proteomes" id="UP000181956">
    <property type="component" value="Chromosome I"/>
</dbReference>
<protein>
    <submittedName>
        <fullName evidence="2">SnoaL-like domain-containing protein</fullName>
    </submittedName>
</protein>
<dbReference type="AlphaFoldDB" id="A0A1H1ZFV2"/>
<evidence type="ECO:0000313" key="2">
    <source>
        <dbReference type="EMBL" id="SDT32588.1"/>
    </source>
</evidence>
<dbReference type="STRING" id="412690.SAMN04489834_3444"/>
<proteinExistence type="predicted"/>
<dbReference type="InterPro" id="IPR037401">
    <property type="entry name" value="SnoaL-like"/>
</dbReference>
<reference evidence="3" key="1">
    <citation type="submission" date="2016-10" db="EMBL/GenBank/DDBJ databases">
        <authorList>
            <person name="Varghese N."/>
            <person name="Submissions S."/>
        </authorList>
    </citation>
    <scope>NUCLEOTIDE SEQUENCE [LARGE SCALE GENOMIC DNA]</scope>
    <source>
        <strain evidence="3">DSM 21772</strain>
    </source>
</reference>
<keyword evidence="3" id="KW-1185">Reference proteome</keyword>
<evidence type="ECO:0000259" key="1">
    <source>
        <dbReference type="Pfam" id="PF12680"/>
    </source>
</evidence>
<dbReference type="OrthoDB" id="8526151at2"/>
<gene>
    <name evidence="2" type="ORF">SAMN04489834_3444</name>
</gene>
<organism evidence="2 3">
    <name type="scientific">Microterricola viridarii</name>
    <dbReference type="NCBI Taxonomy" id="412690"/>
    <lineage>
        <taxon>Bacteria</taxon>
        <taxon>Bacillati</taxon>
        <taxon>Actinomycetota</taxon>
        <taxon>Actinomycetes</taxon>
        <taxon>Micrococcales</taxon>
        <taxon>Microbacteriaceae</taxon>
        <taxon>Microterricola</taxon>
    </lineage>
</organism>
<name>A0A1H1ZFV2_9MICO</name>
<sequence length="127" mass="14618">MSENEAITRWVDGYRKAWLSNDPDDIRALFTEDAEYYTRPHREPWRGHEEIVTRWIENADGPGGSTFEWQPVLASPETAVVRGVTRYPGDNEIYHNLWVVQLSPDGRATSFTEWWMEESQATGGSGE</sequence>
<dbReference type="SUPFAM" id="SSF54427">
    <property type="entry name" value="NTF2-like"/>
    <property type="match status" value="1"/>
</dbReference>
<dbReference type="InterPro" id="IPR032710">
    <property type="entry name" value="NTF2-like_dom_sf"/>
</dbReference>
<evidence type="ECO:0000313" key="3">
    <source>
        <dbReference type="Proteomes" id="UP000181956"/>
    </source>
</evidence>
<accession>A0A1H1ZFV2</accession>
<dbReference type="Gene3D" id="3.10.450.50">
    <property type="match status" value="1"/>
</dbReference>
<dbReference type="RefSeq" id="WP_083365130.1">
    <property type="nucleotide sequence ID" value="NZ_LT629742.1"/>
</dbReference>
<dbReference type="EMBL" id="LT629742">
    <property type="protein sequence ID" value="SDT32588.1"/>
    <property type="molecule type" value="Genomic_DNA"/>
</dbReference>
<dbReference type="Pfam" id="PF12680">
    <property type="entry name" value="SnoaL_2"/>
    <property type="match status" value="1"/>
</dbReference>